<dbReference type="PANTHER" id="PTHR30469:SF20">
    <property type="entry name" value="EFFLUX RND TRANSPORTER PERIPLASMIC ADAPTOR SUBUNIT"/>
    <property type="match status" value="1"/>
</dbReference>
<evidence type="ECO:0000256" key="2">
    <source>
        <dbReference type="ARBA" id="ARBA00009477"/>
    </source>
</evidence>
<dbReference type="PANTHER" id="PTHR30469">
    <property type="entry name" value="MULTIDRUG RESISTANCE PROTEIN MDTA"/>
    <property type="match status" value="1"/>
</dbReference>
<gene>
    <name evidence="6" type="ORF">SAMN05428971_2967</name>
</gene>
<evidence type="ECO:0000256" key="3">
    <source>
        <dbReference type="ARBA" id="ARBA00022448"/>
    </source>
</evidence>
<dbReference type="InterPro" id="IPR058627">
    <property type="entry name" value="MdtA-like_C"/>
</dbReference>
<proteinExistence type="inferred from homology"/>
<evidence type="ECO:0000313" key="7">
    <source>
        <dbReference type="Proteomes" id="UP000198968"/>
    </source>
</evidence>
<dbReference type="Gene3D" id="2.40.30.170">
    <property type="match status" value="1"/>
</dbReference>
<dbReference type="Pfam" id="PF25967">
    <property type="entry name" value="RND-MFP_C"/>
    <property type="match status" value="1"/>
</dbReference>
<dbReference type="SUPFAM" id="SSF111369">
    <property type="entry name" value="HlyD-like secretion proteins"/>
    <property type="match status" value="1"/>
</dbReference>
<organism evidence="6 7">
    <name type="scientific">Candidatus Pantoea varia</name>
    <dbReference type="NCBI Taxonomy" id="1881036"/>
    <lineage>
        <taxon>Bacteria</taxon>
        <taxon>Pseudomonadati</taxon>
        <taxon>Pseudomonadota</taxon>
        <taxon>Gammaproteobacteria</taxon>
        <taxon>Enterobacterales</taxon>
        <taxon>Erwiniaceae</taxon>
        <taxon>Pantoea</taxon>
    </lineage>
</organism>
<evidence type="ECO:0000259" key="5">
    <source>
        <dbReference type="Pfam" id="PF25967"/>
    </source>
</evidence>
<dbReference type="PROSITE" id="PS51257">
    <property type="entry name" value="PROKAR_LIPOPROTEIN"/>
    <property type="match status" value="1"/>
</dbReference>
<name>A0A1I5EJD8_9GAMM</name>
<comment type="subcellular location">
    <subcellularLocation>
        <location evidence="1">Cell envelope</location>
    </subcellularLocation>
</comment>
<accession>A0A1I5EJD8</accession>
<feature type="domain" description="Multidrug resistance protein MdtA-like barrel-sandwich hybrid" evidence="4">
    <location>
        <begin position="66"/>
        <end position="184"/>
    </location>
</feature>
<keyword evidence="7" id="KW-1185">Reference proteome</keyword>
<keyword evidence="3" id="KW-0813">Transport</keyword>
<dbReference type="AlphaFoldDB" id="A0A1I5EJD8"/>
<dbReference type="InterPro" id="IPR058625">
    <property type="entry name" value="MdtA-like_BSH"/>
</dbReference>
<dbReference type="Pfam" id="PF25917">
    <property type="entry name" value="BSH_RND"/>
    <property type="match status" value="1"/>
</dbReference>
<comment type="similarity">
    <text evidence="2">Belongs to the membrane fusion protein (MFP) (TC 8.A.1) family.</text>
</comment>
<sequence>MIKRKVIPILLCCLFMTACDQKKEAEATPPRVIKVFTLESDIAQNIRVFPARIQAGDNTDLAFKRAGQLVQLDIRDGTPVKSGQLLATLNDADAKLRVRDRQTALQLAERQFQRFNTLAQRSAVSKSEMDIQRANRDAAATALKIAQEELQFLTLRAPFDGVIARVQARNHQVVAAGQPIALLTRADLLDVIFTLPETLFTSLDIQNIHYQPEVQFNALPGRFFTAQYKEHTSQTDAATLTYQVVLTMPRPADLPGVAGLSGSVRVKLHNLPNAPAQPRLVVPAAAVFNPDRSPTNQPHVWLVEQDGEALRVKDRPVEVGRLTAQGIEILSGLKPGDRIVAAGVGELRDGEAVRIWQRERGL</sequence>
<reference evidence="7" key="1">
    <citation type="submission" date="2016-10" db="EMBL/GenBank/DDBJ databases">
        <authorList>
            <person name="Varghese N."/>
            <person name="Submissions S."/>
        </authorList>
    </citation>
    <scope>NUCLEOTIDE SEQUENCE [LARGE SCALE GENOMIC DNA]</scope>
    <source>
        <strain evidence="7">OV426</strain>
    </source>
</reference>
<dbReference type="Proteomes" id="UP000198968">
    <property type="component" value="Unassembled WGS sequence"/>
</dbReference>
<dbReference type="RefSeq" id="WP_090964914.1">
    <property type="nucleotide sequence ID" value="NZ_FOVG01000003.1"/>
</dbReference>
<protein>
    <submittedName>
        <fullName evidence="6">RND family efflux transporter, MFP subunit</fullName>
    </submittedName>
</protein>
<dbReference type="Gene3D" id="2.40.420.20">
    <property type="match status" value="1"/>
</dbReference>
<evidence type="ECO:0000259" key="4">
    <source>
        <dbReference type="Pfam" id="PF25917"/>
    </source>
</evidence>
<feature type="domain" description="Multidrug resistance protein MdtA-like C-terminal permuted SH3" evidence="5">
    <location>
        <begin position="280"/>
        <end position="344"/>
    </location>
</feature>
<evidence type="ECO:0000313" key="6">
    <source>
        <dbReference type="EMBL" id="SFO11615.1"/>
    </source>
</evidence>
<dbReference type="NCBIfam" id="TIGR01730">
    <property type="entry name" value="RND_mfp"/>
    <property type="match status" value="1"/>
</dbReference>
<dbReference type="OrthoDB" id="1185083at2"/>
<dbReference type="Gene3D" id="1.10.287.470">
    <property type="entry name" value="Helix hairpin bin"/>
    <property type="match status" value="1"/>
</dbReference>
<dbReference type="InterPro" id="IPR006143">
    <property type="entry name" value="RND_pump_MFP"/>
</dbReference>
<dbReference type="GO" id="GO:1990281">
    <property type="term" value="C:efflux pump complex"/>
    <property type="evidence" value="ECO:0007669"/>
    <property type="project" value="TreeGrafter"/>
</dbReference>
<dbReference type="EMBL" id="FOVG01000003">
    <property type="protein sequence ID" value="SFO11615.1"/>
    <property type="molecule type" value="Genomic_DNA"/>
</dbReference>
<dbReference type="GO" id="GO:0015562">
    <property type="term" value="F:efflux transmembrane transporter activity"/>
    <property type="evidence" value="ECO:0007669"/>
    <property type="project" value="TreeGrafter"/>
</dbReference>
<dbReference type="Gene3D" id="2.40.50.100">
    <property type="match status" value="1"/>
</dbReference>
<evidence type="ECO:0000256" key="1">
    <source>
        <dbReference type="ARBA" id="ARBA00004196"/>
    </source>
</evidence>